<keyword evidence="3" id="KW-1185">Reference proteome</keyword>
<proteinExistence type="predicted"/>
<dbReference type="Proteomes" id="UP000022447">
    <property type="component" value="Unassembled WGS sequence"/>
</dbReference>
<comment type="caution">
    <text evidence="2">The sequence shown here is derived from an EMBL/GenBank/DDBJ whole genome shotgun (WGS) entry which is preliminary data.</text>
</comment>
<evidence type="ECO:0000313" key="2">
    <source>
        <dbReference type="EMBL" id="ETX13634.1"/>
    </source>
</evidence>
<gene>
    <name evidence="2" type="ORF">OCH239_09370</name>
</gene>
<accession>X7EC06</accession>
<dbReference type="AlphaFoldDB" id="X7EC06"/>
<sequence length="86" mass="9040">MSEPQNTTTIIVARQEKSVIAAFLLTFLFGPLGLLYATIGGGIFLIIVAMIIGAATLGIGALLTWPIAMIWAVLAARASKRDPKAV</sequence>
<feature type="transmembrane region" description="Helical" evidence="1">
    <location>
        <begin position="43"/>
        <end position="74"/>
    </location>
</feature>
<keyword evidence="1" id="KW-0472">Membrane</keyword>
<feature type="transmembrane region" description="Helical" evidence="1">
    <location>
        <begin position="19"/>
        <end position="37"/>
    </location>
</feature>
<dbReference type="RefSeq" id="WP_037264633.1">
    <property type="nucleotide sequence ID" value="NZ_JALZ01000021.1"/>
</dbReference>
<reference evidence="2 3" key="1">
    <citation type="submission" date="2014-01" db="EMBL/GenBank/DDBJ databases">
        <title>Roseivivax halodurans JCM 10272 Genome Sequencing.</title>
        <authorList>
            <person name="Lai Q."/>
            <person name="Li G."/>
            <person name="Shao Z."/>
        </authorList>
    </citation>
    <scope>NUCLEOTIDE SEQUENCE [LARGE SCALE GENOMIC DNA]</scope>
    <source>
        <strain evidence="2 3">JCM 10272</strain>
    </source>
</reference>
<dbReference type="EMBL" id="JALZ01000021">
    <property type="protein sequence ID" value="ETX13634.1"/>
    <property type="molecule type" value="Genomic_DNA"/>
</dbReference>
<dbReference type="eggNOG" id="ENOG50332RC">
    <property type="taxonomic scope" value="Bacteria"/>
</dbReference>
<keyword evidence="1" id="KW-1133">Transmembrane helix</keyword>
<evidence type="ECO:0000256" key="1">
    <source>
        <dbReference type="SAM" id="Phobius"/>
    </source>
</evidence>
<dbReference type="OrthoDB" id="7871285at2"/>
<name>X7EC06_9RHOB</name>
<keyword evidence="1" id="KW-0812">Transmembrane</keyword>
<evidence type="ECO:0000313" key="3">
    <source>
        <dbReference type="Proteomes" id="UP000022447"/>
    </source>
</evidence>
<organism evidence="2 3">
    <name type="scientific">Roseivivax halodurans JCM 10272</name>
    <dbReference type="NCBI Taxonomy" id="1449350"/>
    <lineage>
        <taxon>Bacteria</taxon>
        <taxon>Pseudomonadati</taxon>
        <taxon>Pseudomonadota</taxon>
        <taxon>Alphaproteobacteria</taxon>
        <taxon>Rhodobacterales</taxon>
        <taxon>Roseobacteraceae</taxon>
        <taxon>Roseivivax</taxon>
    </lineage>
</organism>
<protein>
    <submittedName>
        <fullName evidence="2">Uncharacterized protein</fullName>
    </submittedName>
</protein>